<evidence type="ECO:0000256" key="9">
    <source>
        <dbReference type="ARBA" id="ARBA00023065"/>
    </source>
</evidence>
<keyword evidence="7" id="KW-0732">Signal</keyword>
<keyword evidence="3 14" id="KW-0813">Transport</keyword>
<dbReference type="InterPro" id="IPR000531">
    <property type="entry name" value="Beta-barrel_TonB"/>
</dbReference>
<comment type="subcellular location">
    <subcellularLocation>
        <location evidence="1 14">Cell outer membrane</location>
        <topology evidence="1 14">Multi-pass membrane protein</topology>
    </subcellularLocation>
</comment>
<reference evidence="18 19" key="1">
    <citation type="submission" date="2018-12" db="EMBL/GenBank/DDBJ databases">
        <title>The whole draft genome of Aquabacterium sp. SJQ9.</title>
        <authorList>
            <person name="Sun L."/>
            <person name="Gao X."/>
            <person name="Chen W."/>
            <person name="Huang K."/>
        </authorList>
    </citation>
    <scope>NUCLEOTIDE SEQUENCE [LARGE SCALE GENOMIC DNA]</scope>
    <source>
        <strain evidence="18 19">SJQ9</strain>
    </source>
</reference>
<dbReference type="InterPro" id="IPR010917">
    <property type="entry name" value="TonB_rcpt_CS"/>
</dbReference>
<dbReference type="PROSITE" id="PS52016">
    <property type="entry name" value="TONB_DEPENDENT_REC_3"/>
    <property type="match status" value="1"/>
</dbReference>
<evidence type="ECO:0000256" key="6">
    <source>
        <dbReference type="ARBA" id="ARBA00022692"/>
    </source>
</evidence>
<keyword evidence="9" id="KW-0406">Ion transport</keyword>
<dbReference type="FunFam" id="2.170.130.10:FF:000001">
    <property type="entry name" value="Catecholate siderophore TonB-dependent receptor"/>
    <property type="match status" value="1"/>
</dbReference>
<dbReference type="PROSITE" id="PS01156">
    <property type="entry name" value="TONB_DEPENDENT_REC_2"/>
    <property type="match status" value="1"/>
</dbReference>
<evidence type="ECO:0000256" key="10">
    <source>
        <dbReference type="ARBA" id="ARBA00023077"/>
    </source>
</evidence>
<dbReference type="SMART" id="SM00965">
    <property type="entry name" value="STN"/>
    <property type="match status" value="1"/>
</dbReference>
<dbReference type="InterPro" id="IPR012910">
    <property type="entry name" value="Plug_dom"/>
</dbReference>
<evidence type="ECO:0000256" key="2">
    <source>
        <dbReference type="ARBA" id="ARBA00009810"/>
    </source>
</evidence>
<keyword evidence="5" id="KW-0410">Iron transport</keyword>
<dbReference type="Proteomes" id="UP000269265">
    <property type="component" value="Unassembled WGS sequence"/>
</dbReference>
<sequence>MDVSPCTPPRAVRLDEGHPVLVFRADPSLQVNAPCCPASPDPGQHHGHLGKTEFQSMLFTTRKRLLTLALAGCFGTLLTAHHPAALAQAAHQAVDIQLPAQGLAGALAALSSQTGVQIFAPGDLVAGRTAPAVSGRMTPQQALNQLLDASGLRAQPGTSGSFTLHSAPLEDSALPPIKVQARAILEEAQGPVTGLVARRSGTGTKTDTPLIEVPQSISVIGRDELEARGAQTVMEALRYVPGVAVDTYGVETRGSEWVLMRGFDTAGTSVLMDGLRMASSTWVNFQSETYGLERIEVLRGPASVTYGQVEAGGTIHRISKRPDVNAPREVVVQTGTYGRKQVAADVGGSLNADHTVLYRVVGLALDTDNQLKFANGDRGSNERLYLAPSLMWRPTAATTLTLRAERLHNVTKGFSVYVVRNNQNTGLLRGDPDYLRYAQEQTQLGYQLEHHFNDTWALRQTVRSARSTVDNHYINQLGGPVGNVLNRSARHADDHLRQTSADTNVQARFGQGRVTHTVLAGLDWTHAQADYREYHAPAGTTPPLDLDNPVYGVPMPTPSVLAASQLTDTRQMGWYLQNQIHIDQRWVVTLGGRDDVVKTNLHDRRNELKDALRDRAFSGRAGLTYLASHGVAPYISYAESFVPQTLRTSTGDPYKPTRGKQWEVGLKVQPPNQQSLFTVAVFDLRKRNVETYNPDTDDYGQTGEIRSRGLELEAKTAVMRGLDLYAAYTYNHVEVTRSDDIDLGKTPIQVPRQMASVGLDYALGGVLQGLSFGGGVRYVGQRYDNPENTRATPSFRLVDVGVRYERGPWRLALNVANLFDKHYVASHAYGGYYPGAERTATLTGRYRF</sequence>
<dbReference type="EMBL" id="RSED01000005">
    <property type="protein sequence ID" value="RRS04845.1"/>
    <property type="molecule type" value="Genomic_DNA"/>
</dbReference>
<dbReference type="InterPro" id="IPR039426">
    <property type="entry name" value="TonB-dep_rcpt-like"/>
</dbReference>
<comment type="caution">
    <text evidence="18">The sequence shown here is derived from an EMBL/GenBank/DDBJ whole genome shotgun (WGS) entry which is preliminary data.</text>
</comment>
<dbReference type="PANTHER" id="PTHR32552:SF68">
    <property type="entry name" value="FERRICHROME OUTER MEMBRANE TRANSPORTER_PHAGE RECEPTOR"/>
    <property type="match status" value="1"/>
</dbReference>
<evidence type="ECO:0000313" key="18">
    <source>
        <dbReference type="EMBL" id="RRS04845.1"/>
    </source>
</evidence>
<dbReference type="InterPro" id="IPR010105">
    <property type="entry name" value="TonB_sidphr_rcpt"/>
</dbReference>
<dbReference type="Gene3D" id="2.40.170.20">
    <property type="entry name" value="TonB-dependent receptor, beta-barrel domain"/>
    <property type="match status" value="1"/>
</dbReference>
<dbReference type="PANTHER" id="PTHR32552">
    <property type="entry name" value="FERRICHROME IRON RECEPTOR-RELATED"/>
    <property type="match status" value="1"/>
</dbReference>
<evidence type="ECO:0000313" key="19">
    <source>
        <dbReference type="Proteomes" id="UP000269265"/>
    </source>
</evidence>
<dbReference type="SUPFAM" id="SSF56935">
    <property type="entry name" value="Porins"/>
    <property type="match status" value="1"/>
</dbReference>
<evidence type="ECO:0000256" key="8">
    <source>
        <dbReference type="ARBA" id="ARBA00023004"/>
    </source>
</evidence>
<gene>
    <name evidence="18" type="ORF">EIP75_07630</name>
</gene>
<evidence type="ECO:0000256" key="4">
    <source>
        <dbReference type="ARBA" id="ARBA00022452"/>
    </source>
</evidence>
<dbReference type="CDD" id="cd01347">
    <property type="entry name" value="ligand_gated_channel"/>
    <property type="match status" value="1"/>
</dbReference>
<keyword evidence="19" id="KW-1185">Reference proteome</keyword>
<keyword evidence="10 16" id="KW-0798">TonB box</keyword>
<keyword evidence="6 14" id="KW-0812">Transmembrane</keyword>
<evidence type="ECO:0000256" key="3">
    <source>
        <dbReference type="ARBA" id="ARBA00022448"/>
    </source>
</evidence>
<keyword evidence="13 14" id="KW-0998">Cell outer membrane</keyword>
<organism evidence="18 19">
    <name type="scientific">Aquabacterium soli</name>
    <dbReference type="NCBI Taxonomy" id="2493092"/>
    <lineage>
        <taxon>Bacteria</taxon>
        <taxon>Pseudomonadati</taxon>
        <taxon>Pseudomonadota</taxon>
        <taxon>Betaproteobacteria</taxon>
        <taxon>Burkholderiales</taxon>
        <taxon>Aquabacterium</taxon>
    </lineage>
</organism>
<feature type="short sequence motif" description="TonB C-terminal box" evidence="15">
    <location>
        <begin position="831"/>
        <end position="848"/>
    </location>
</feature>
<keyword evidence="11 14" id="KW-0472">Membrane</keyword>
<dbReference type="GO" id="GO:0015344">
    <property type="term" value="F:siderophore uptake transmembrane transporter activity"/>
    <property type="evidence" value="ECO:0007669"/>
    <property type="project" value="TreeGrafter"/>
</dbReference>
<dbReference type="GO" id="GO:0015891">
    <property type="term" value="P:siderophore transport"/>
    <property type="evidence" value="ECO:0007669"/>
    <property type="project" value="InterPro"/>
</dbReference>
<evidence type="ECO:0000256" key="16">
    <source>
        <dbReference type="RuleBase" id="RU003357"/>
    </source>
</evidence>
<dbReference type="Pfam" id="PF07715">
    <property type="entry name" value="Plug"/>
    <property type="match status" value="1"/>
</dbReference>
<name>A0A426VDA7_9BURK</name>
<dbReference type="Gene3D" id="2.170.130.10">
    <property type="entry name" value="TonB-dependent receptor, plug domain"/>
    <property type="match status" value="1"/>
</dbReference>
<dbReference type="Pfam" id="PF07660">
    <property type="entry name" value="STN"/>
    <property type="match status" value="1"/>
</dbReference>
<accession>A0A426VDA7</accession>
<proteinExistence type="inferred from homology"/>
<evidence type="ECO:0000256" key="13">
    <source>
        <dbReference type="ARBA" id="ARBA00023237"/>
    </source>
</evidence>
<evidence type="ECO:0000259" key="17">
    <source>
        <dbReference type="SMART" id="SM00965"/>
    </source>
</evidence>
<protein>
    <submittedName>
        <fullName evidence="18">TonB-dependent siderophore receptor</fullName>
    </submittedName>
</protein>
<keyword evidence="8" id="KW-0408">Iron</keyword>
<feature type="domain" description="Secretin/TonB short N-terminal" evidence="17">
    <location>
        <begin position="116"/>
        <end position="167"/>
    </location>
</feature>
<evidence type="ECO:0000256" key="12">
    <source>
        <dbReference type="ARBA" id="ARBA00023170"/>
    </source>
</evidence>
<dbReference type="GO" id="GO:0009279">
    <property type="term" value="C:cell outer membrane"/>
    <property type="evidence" value="ECO:0007669"/>
    <property type="project" value="UniProtKB-SubCell"/>
</dbReference>
<dbReference type="GO" id="GO:0038023">
    <property type="term" value="F:signaling receptor activity"/>
    <property type="evidence" value="ECO:0007669"/>
    <property type="project" value="InterPro"/>
</dbReference>
<evidence type="ECO:0000256" key="5">
    <source>
        <dbReference type="ARBA" id="ARBA00022496"/>
    </source>
</evidence>
<dbReference type="InterPro" id="IPR011662">
    <property type="entry name" value="Secretin/TonB_short_N"/>
</dbReference>
<evidence type="ECO:0000256" key="14">
    <source>
        <dbReference type="PROSITE-ProRule" id="PRU01360"/>
    </source>
</evidence>
<evidence type="ECO:0000256" key="11">
    <source>
        <dbReference type="ARBA" id="ARBA00023136"/>
    </source>
</evidence>
<dbReference type="InterPro" id="IPR037066">
    <property type="entry name" value="Plug_dom_sf"/>
</dbReference>
<dbReference type="InterPro" id="IPR036942">
    <property type="entry name" value="Beta-barrel_TonB_sf"/>
</dbReference>
<dbReference type="Pfam" id="PF00593">
    <property type="entry name" value="TonB_dep_Rec_b-barrel"/>
    <property type="match status" value="1"/>
</dbReference>
<comment type="similarity">
    <text evidence="2 14 16">Belongs to the TonB-dependent receptor family.</text>
</comment>
<dbReference type="AlphaFoldDB" id="A0A426VDA7"/>
<evidence type="ECO:0000256" key="15">
    <source>
        <dbReference type="PROSITE-ProRule" id="PRU10144"/>
    </source>
</evidence>
<evidence type="ECO:0000256" key="7">
    <source>
        <dbReference type="ARBA" id="ARBA00022729"/>
    </source>
</evidence>
<keyword evidence="12 18" id="KW-0675">Receptor</keyword>
<keyword evidence="4 14" id="KW-1134">Transmembrane beta strand</keyword>
<dbReference type="Gene3D" id="3.55.50.30">
    <property type="match status" value="1"/>
</dbReference>
<dbReference type="NCBIfam" id="TIGR01783">
    <property type="entry name" value="TonB-siderophor"/>
    <property type="match status" value="1"/>
</dbReference>
<evidence type="ECO:0000256" key="1">
    <source>
        <dbReference type="ARBA" id="ARBA00004571"/>
    </source>
</evidence>